<keyword evidence="2" id="KW-1185">Reference proteome</keyword>
<name>A0ACC7P1I7_9BACL</name>
<comment type="caution">
    <text evidence="1">The sequence shown here is derived from an EMBL/GenBank/DDBJ whole genome shotgun (WGS) entry which is preliminary data.</text>
</comment>
<reference evidence="1" key="1">
    <citation type="submission" date="2024-12" db="EMBL/GenBank/DDBJ databases">
        <authorList>
            <person name="Wu N."/>
        </authorList>
    </citation>
    <scope>NUCLEOTIDE SEQUENCE</scope>
    <source>
        <strain evidence="1">P15</strain>
    </source>
</reference>
<protein>
    <submittedName>
        <fullName evidence="1">DegV family protein</fullName>
    </submittedName>
</protein>
<sequence>MTVKIITDSAADLPKELVAQHGIEVLPLMVYLDNQEFRDGETMNPQEMFRGMREGKVYKTAQVPLQIFREVFQRHAENGDICIYVAFSSALSGTYQSAVLAKNEILEDYPDVKLEVIDTKCASMGFGLVVLMAAELAAEGKSQDEIIEAIRFHALHMEHIFTVDNLEYLYRGGRVSKTAAFIGGLLNIKPVLHVEDGKLIPIEKLRGRRKVLDRMAAIMAERGISQDQQVIGISHGDDIEAAHSLRDMIRERFGSKEFIISQIGGAVGAHSGPGTLALFFLNKLNPGR</sequence>
<evidence type="ECO:0000313" key="1">
    <source>
        <dbReference type="EMBL" id="MFM9328167.1"/>
    </source>
</evidence>
<evidence type="ECO:0000313" key="2">
    <source>
        <dbReference type="Proteomes" id="UP001631969"/>
    </source>
</evidence>
<accession>A0ACC7P1I7</accession>
<gene>
    <name evidence="1" type="ORF">ACI1P1_07710</name>
</gene>
<dbReference type="EMBL" id="JBJURJ010000004">
    <property type="protein sequence ID" value="MFM9328167.1"/>
    <property type="molecule type" value="Genomic_DNA"/>
</dbReference>
<dbReference type="Proteomes" id="UP001631969">
    <property type="component" value="Unassembled WGS sequence"/>
</dbReference>
<organism evidence="1 2">
    <name type="scientific">Paenibacillus mesotrionivorans</name>
    <dbReference type="NCBI Taxonomy" id="3160968"/>
    <lineage>
        <taxon>Bacteria</taxon>
        <taxon>Bacillati</taxon>
        <taxon>Bacillota</taxon>
        <taxon>Bacilli</taxon>
        <taxon>Bacillales</taxon>
        <taxon>Paenibacillaceae</taxon>
        <taxon>Paenibacillus</taxon>
    </lineage>
</organism>
<proteinExistence type="predicted"/>